<sequence>MSEIMPEAVVCIPSFRRPEGLKKTLASLATQKVDFPFAVVVVDNDGAGQQGLAVARAFFAENDMAGLALVEPTQGNCYAINTAFRTARHSYPSAQWFLMIDDDEAASPVWLGQMVSAAKSFDADIVGGPVNREFDAPASRAVLSHPLFGSIAAPTGPVDQIHGSGNCLISRRVFETLPKPEFDVRFNFLGGGDMDFFTRCRKAGFKFAWNANALIIEYVPESRMAPRWIMERSLRTGIINYSIDRARRPGLKGGLLLAAKNAVSLCLSLFRAVSALLKTGSLLPATHPPLMSVGRVMASLGITLTPYKAPAKKS</sequence>
<proteinExistence type="predicted"/>
<protein>
    <submittedName>
        <fullName evidence="2">UDP-hexose transferase</fullName>
    </submittedName>
</protein>
<dbReference type="RefSeq" id="WP_006699576.1">
    <property type="nucleotide sequence ID" value="NZ_AMQQ01000028.1"/>
</dbReference>
<name>A0ABN0HIJ0_RHILU</name>
<keyword evidence="2" id="KW-0808">Transferase</keyword>
<dbReference type="Gene3D" id="3.90.550.10">
    <property type="entry name" value="Spore Coat Polysaccharide Biosynthesis Protein SpsA, Chain A"/>
    <property type="match status" value="1"/>
</dbReference>
<dbReference type="InterPro" id="IPR029044">
    <property type="entry name" value="Nucleotide-diphossugar_trans"/>
</dbReference>
<evidence type="ECO:0000259" key="1">
    <source>
        <dbReference type="Pfam" id="PF00535"/>
    </source>
</evidence>
<dbReference type="CDD" id="cd00761">
    <property type="entry name" value="Glyco_tranf_GTA_type"/>
    <property type="match status" value="1"/>
</dbReference>
<dbReference type="InterPro" id="IPR050834">
    <property type="entry name" value="Glycosyltransf_2"/>
</dbReference>
<dbReference type="SUPFAM" id="SSF53448">
    <property type="entry name" value="Nucleotide-diphospho-sugar transferases"/>
    <property type="match status" value="1"/>
</dbReference>
<dbReference type="Pfam" id="PF00535">
    <property type="entry name" value="Glycos_transf_2"/>
    <property type="match status" value="1"/>
</dbReference>
<keyword evidence="3" id="KW-1185">Reference proteome</keyword>
<feature type="domain" description="Glycosyltransferase 2-like" evidence="1">
    <location>
        <begin position="10"/>
        <end position="175"/>
    </location>
</feature>
<evidence type="ECO:0000313" key="3">
    <source>
        <dbReference type="Proteomes" id="UP000017668"/>
    </source>
</evidence>
<dbReference type="GO" id="GO:0016740">
    <property type="term" value="F:transferase activity"/>
    <property type="evidence" value="ECO:0007669"/>
    <property type="project" value="UniProtKB-KW"/>
</dbReference>
<dbReference type="PANTHER" id="PTHR43685:SF11">
    <property type="entry name" value="GLYCOSYLTRANSFERASE TAGX-RELATED"/>
    <property type="match status" value="1"/>
</dbReference>
<dbReference type="EMBL" id="AMQQ01000028">
    <property type="protein sequence ID" value="EKJ94436.1"/>
    <property type="molecule type" value="Genomic_DNA"/>
</dbReference>
<organism evidence="2 3">
    <name type="scientific">Bradyrhizobium lupini HPC(L)</name>
    <dbReference type="NCBI Taxonomy" id="1229491"/>
    <lineage>
        <taxon>Bacteria</taxon>
        <taxon>Pseudomonadati</taxon>
        <taxon>Pseudomonadota</taxon>
        <taxon>Alphaproteobacteria</taxon>
        <taxon>Hyphomicrobiales</taxon>
        <taxon>Nitrobacteraceae</taxon>
        <taxon>Bradyrhizobium</taxon>
    </lineage>
</organism>
<reference evidence="2 3" key="1">
    <citation type="journal article" date="2013" name="Genome Announc.">
        <title>Genome Sequence of Rhizobium lupini HPC(L) Isolated from Saline Desert Soil, Kutch (Gujarat).</title>
        <authorList>
            <person name="Agarwal L."/>
            <person name="Purohit H.J."/>
        </authorList>
    </citation>
    <scope>NUCLEOTIDE SEQUENCE [LARGE SCALE GENOMIC DNA]</scope>
    <source>
        <strain evidence="3">HPC(L)</strain>
    </source>
</reference>
<dbReference type="InterPro" id="IPR001173">
    <property type="entry name" value="Glyco_trans_2-like"/>
</dbReference>
<comment type="caution">
    <text evidence="2">The sequence shown here is derived from an EMBL/GenBank/DDBJ whole genome shotgun (WGS) entry which is preliminary data.</text>
</comment>
<gene>
    <name evidence="2" type="ORF">C241_18825</name>
</gene>
<evidence type="ECO:0000313" key="2">
    <source>
        <dbReference type="EMBL" id="EKJ94436.1"/>
    </source>
</evidence>
<accession>A0ABN0HIJ0</accession>
<dbReference type="Proteomes" id="UP000017668">
    <property type="component" value="Unassembled WGS sequence"/>
</dbReference>
<dbReference type="PANTHER" id="PTHR43685">
    <property type="entry name" value="GLYCOSYLTRANSFERASE"/>
    <property type="match status" value="1"/>
</dbReference>